<protein>
    <submittedName>
        <fullName evidence="2">Uncharacterized protein</fullName>
    </submittedName>
</protein>
<reference evidence="2" key="1">
    <citation type="submission" date="2020-06" db="EMBL/GenBank/DDBJ databases">
        <authorList>
            <person name="Link T."/>
            <person name="Ehrmann M."/>
        </authorList>
    </citation>
    <scope>NUCLEOTIDE SEQUENCE</scope>
    <source>
        <strain evidence="2">TMW 2.2257</strain>
    </source>
</reference>
<evidence type="ECO:0000313" key="2">
    <source>
        <dbReference type="EMBL" id="MCO8298791.1"/>
    </source>
</evidence>
<dbReference type="Proteomes" id="UP001057280">
    <property type="component" value="Unassembled WGS sequence"/>
</dbReference>
<keyword evidence="1" id="KW-0472">Membrane</keyword>
<reference evidence="2" key="2">
    <citation type="journal article" date="2021" name="BMC Microbiol.">
        <title>The diversity among the species Tetragenococcus halophilus including new isolates from a lupine seed fermentation.</title>
        <authorList>
            <person name="Link T."/>
            <person name="Vogel R.F."/>
            <person name="Ehrmann M.A."/>
        </authorList>
    </citation>
    <scope>NUCLEOTIDE SEQUENCE</scope>
    <source>
        <strain evidence="2">TMW 2.2257</strain>
    </source>
</reference>
<evidence type="ECO:0000313" key="3">
    <source>
        <dbReference type="Proteomes" id="UP001057280"/>
    </source>
</evidence>
<dbReference type="EMBL" id="JACACB010000032">
    <property type="protein sequence ID" value="MCO8298791.1"/>
    <property type="molecule type" value="Genomic_DNA"/>
</dbReference>
<keyword evidence="1" id="KW-1133">Transmembrane helix</keyword>
<gene>
    <name evidence="2" type="ORF">HXW75_09935</name>
</gene>
<proteinExistence type="predicted"/>
<dbReference type="RefSeq" id="WP_253210322.1">
    <property type="nucleotide sequence ID" value="NZ_JACACB010000032.1"/>
</dbReference>
<feature type="transmembrane region" description="Helical" evidence="1">
    <location>
        <begin position="21"/>
        <end position="40"/>
    </location>
</feature>
<evidence type="ECO:0000256" key="1">
    <source>
        <dbReference type="SAM" id="Phobius"/>
    </source>
</evidence>
<accession>A0AB35HRC4</accession>
<dbReference type="AlphaFoldDB" id="A0AB35HRC4"/>
<sequence length="76" mass="8563">MEELLQKISKTIFSFFIDHHLTITVGLAVLVIIVTVLMNLLDKGDPWKVNYIMKSAILFIVILLFINGCTATLLSQ</sequence>
<feature type="transmembrane region" description="Helical" evidence="1">
    <location>
        <begin position="52"/>
        <end position="74"/>
    </location>
</feature>
<comment type="caution">
    <text evidence="2">The sequence shown here is derived from an EMBL/GenBank/DDBJ whole genome shotgun (WGS) entry which is preliminary data.</text>
</comment>
<organism evidence="2 3">
    <name type="scientific">Tetragenococcus halophilus</name>
    <name type="common">Pediococcus halophilus</name>
    <dbReference type="NCBI Taxonomy" id="51669"/>
    <lineage>
        <taxon>Bacteria</taxon>
        <taxon>Bacillati</taxon>
        <taxon>Bacillota</taxon>
        <taxon>Bacilli</taxon>
        <taxon>Lactobacillales</taxon>
        <taxon>Enterococcaceae</taxon>
        <taxon>Tetragenococcus</taxon>
    </lineage>
</organism>
<keyword evidence="1" id="KW-0812">Transmembrane</keyword>
<name>A0AB35HRC4_TETHA</name>